<proteinExistence type="predicted"/>
<dbReference type="OrthoDB" id="3755137at2759"/>
<comment type="caution">
    <text evidence="2">The sequence shown here is derived from an EMBL/GenBank/DDBJ whole genome shotgun (WGS) entry which is preliminary data.</text>
</comment>
<gene>
    <name evidence="2" type="ORF">FB567DRAFT_113998</name>
</gene>
<evidence type="ECO:0000313" key="3">
    <source>
        <dbReference type="Proteomes" id="UP000813461"/>
    </source>
</evidence>
<accession>A0A8K0QZW7</accession>
<protein>
    <submittedName>
        <fullName evidence="2">Uncharacterized protein</fullName>
    </submittedName>
</protein>
<evidence type="ECO:0000313" key="2">
    <source>
        <dbReference type="EMBL" id="KAH7080839.1"/>
    </source>
</evidence>
<feature type="region of interest" description="Disordered" evidence="1">
    <location>
        <begin position="123"/>
        <end position="217"/>
    </location>
</feature>
<reference evidence="2" key="1">
    <citation type="journal article" date="2021" name="Nat. Commun.">
        <title>Genetic determinants of endophytism in the Arabidopsis root mycobiome.</title>
        <authorList>
            <person name="Mesny F."/>
            <person name="Miyauchi S."/>
            <person name="Thiergart T."/>
            <person name="Pickel B."/>
            <person name="Atanasova L."/>
            <person name="Karlsson M."/>
            <person name="Huettel B."/>
            <person name="Barry K.W."/>
            <person name="Haridas S."/>
            <person name="Chen C."/>
            <person name="Bauer D."/>
            <person name="Andreopoulos W."/>
            <person name="Pangilinan J."/>
            <person name="LaButti K."/>
            <person name="Riley R."/>
            <person name="Lipzen A."/>
            <person name="Clum A."/>
            <person name="Drula E."/>
            <person name="Henrissat B."/>
            <person name="Kohler A."/>
            <person name="Grigoriev I.V."/>
            <person name="Martin F.M."/>
            <person name="Hacquard S."/>
        </authorList>
    </citation>
    <scope>NUCLEOTIDE SEQUENCE</scope>
    <source>
        <strain evidence="2">MPI-SDFR-AT-0120</strain>
    </source>
</reference>
<sequence length="264" mass="29590">MARFRIWLCGHVRTLLTAAGRKTRTRRRFHDQKSTMIRDLEISAPLLFTHENVQYVPDNEFPRSLSVQDIKGPHPELFMKHQSSVIEVPQSIAMVIEDSQAITASNLDGGELDEIASSVGGLQDDSDSFMDRENTKPSVPSFPPMRRRFSTRGGLSITSDRNCRGSMFLPQSHVDSSSSETRDAKRMSHYSVMSRTMSKRGKRISVASGPGGRRASVIGGRRASVMSDSWEWRERRSSRVSNNRLSLGVETCQALASMYAPVRL</sequence>
<dbReference type="Proteomes" id="UP000813461">
    <property type="component" value="Unassembled WGS sequence"/>
</dbReference>
<evidence type="ECO:0000256" key="1">
    <source>
        <dbReference type="SAM" id="MobiDB-lite"/>
    </source>
</evidence>
<name>A0A8K0QZW7_9PLEO</name>
<dbReference type="EMBL" id="JAGMVJ010000015">
    <property type="protein sequence ID" value="KAH7080839.1"/>
    <property type="molecule type" value="Genomic_DNA"/>
</dbReference>
<organism evidence="2 3">
    <name type="scientific">Paraphoma chrysanthemicola</name>
    <dbReference type="NCBI Taxonomy" id="798071"/>
    <lineage>
        <taxon>Eukaryota</taxon>
        <taxon>Fungi</taxon>
        <taxon>Dikarya</taxon>
        <taxon>Ascomycota</taxon>
        <taxon>Pezizomycotina</taxon>
        <taxon>Dothideomycetes</taxon>
        <taxon>Pleosporomycetidae</taxon>
        <taxon>Pleosporales</taxon>
        <taxon>Pleosporineae</taxon>
        <taxon>Phaeosphaeriaceae</taxon>
        <taxon>Paraphoma</taxon>
    </lineage>
</organism>
<dbReference type="AlphaFoldDB" id="A0A8K0QZW7"/>
<keyword evidence="3" id="KW-1185">Reference proteome</keyword>